<proteinExistence type="predicted"/>
<dbReference type="GeneID" id="93990557"/>
<dbReference type="PROSITE" id="PS51257">
    <property type="entry name" value="PROKAR_LIPOPROTEIN"/>
    <property type="match status" value="1"/>
</dbReference>
<dbReference type="STRING" id="1437877.GCA_001564415_03679"/>
<protein>
    <submittedName>
        <fullName evidence="1">Uncharacterized protein</fullName>
    </submittedName>
</protein>
<accession>A0A1V9H4D0</accession>
<evidence type="ECO:0000313" key="2">
    <source>
        <dbReference type="Proteomes" id="UP000050546"/>
    </source>
</evidence>
<comment type="caution">
    <text evidence="1">The sequence shown here is derived from an EMBL/GenBank/DDBJ whole genome shotgun (WGS) entry which is preliminary data.</text>
</comment>
<dbReference type="EMBL" id="JPYI02000081">
    <property type="protein sequence ID" value="OQP77532.1"/>
    <property type="molecule type" value="Genomic_DNA"/>
</dbReference>
<name>A0A1V9H4D0_9XANT</name>
<reference evidence="1 2" key="1">
    <citation type="journal article" date="2016" name="Plant Pathol.">
        <title>Genetic characterization of strains named as Xanthomonas axonopodis pv. dieffenbachiae leads to a taxonomic revision of the X. axonopodis species complex.</title>
        <authorList>
            <person name="Constantin E.C."/>
            <person name="Cleenwerck I."/>
            <person name="Maes M."/>
            <person name="Baeyen S."/>
            <person name="Van Malderghem C."/>
            <person name="De Vos P."/>
            <person name="Cottyn B."/>
        </authorList>
    </citation>
    <scope>NUCLEOTIDE SEQUENCE [LARGE SCALE GENOMIC DNA]</scope>
    <source>
        <strain evidence="1 2">LMG 25940</strain>
    </source>
</reference>
<sequence>MTEDRQMARPMQWVPILLSCAGSVSAQEPATHACASVIDPLPRLACYDASYPPSAAVRAAEADRGMREFGHHAAHAPAASTTQSAPSQVSATVLAVAYQADGTRLVSLDTQQRWALTEASSRGHLAEGERVVIRKAAMGSYMLVTPAGVALRARRVD</sequence>
<dbReference type="RefSeq" id="WP_057677978.1">
    <property type="nucleotide sequence ID" value="NZ_CP041380.1"/>
</dbReference>
<organism evidence="1 2">
    <name type="scientific">Xanthomonas phaseoli pv. dieffenbachiae</name>
    <dbReference type="NCBI Taxonomy" id="92828"/>
    <lineage>
        <taxon>Bacteria</taxon>
        <taxon>Pseudomonadati</taxon>
        <taxon>Pseudomonadota</taxon>
        <taxon>Gammaproteobacteria</taxon>
        <taxon>Lysobacterales</taxon>
        <taxon>Lysobacteraceae</taxon>
        <taxon>Xanthomonas</taxon>
    </lineage>
</organism>
<evidence type="ECO:0000313" key="1">
    <source>
        <dbReference type="EMBL" id="OQP77532.1"/>
    </source>
</evidence>
<gene>
    <name evidence="1" type="ORF">IM53_014570</name>
</gene>
<reference evidence="1 2" key="2">
    <citation type="journal article" date="2017" name="Plant Pathol.">
        <title>Pathogenicity and virulence gene content of Xanthomonas strains infecting Araceae, formerly known as Xanthomonas axonopodis pv. dieffenbachiae.</title>
        <authorList>
            <person name="Constantin E.C."/>
            <person name="Haegeman A."/>
            <person name="Van Vaerenbergh J."/>
            <person name="Baeyen S."/>
            <person name="Van Malderghem C."/>
            <person name="Maes M."/>
            <person name="Cottyn B."/>
        </authorList>
    </citation>
    <scope>NUCLEOTIDE SEQUENCE [LARGE SCALE GENOMIC DNA]</scope>
    <source>
        <strain evidence="1 2">LMG 25940</strain>
    </source>
</reference>
<dbReference type="Proteomes" id="UP000050546">
    <property type="component" value="Unassembled WGS sequence"/>
</dbReference>
<dbReference type="AlphaFoldDB" id="A0A1V9H4D0"/>